<dbReference type="Pfam" id="PF13376">
    <property type="entry name" value="OmdA"/>
    <property type="match status" value="1"/>
</dbReference>
<dbReference type="RefSeq" id="WP_134436731.1">
    <property type="nucleotide sequence ID" value="NZ_SOML01000008.1"/>
</dbReference>
<evidence type="ECO:0008006" key="3">
    <source>
        <dbReference type="Google" id="ProtNLM"/>
    </source>
</evidence>
<dbReference type="AlphaFoldDB" id="A0A4Y8L1G5"/>
<keyword evidence="2" id="KW-1185">Reference proteome</keyword>
<comment type="caution">
    <text evidence="1">The sequence shown here is derived from an EMBL/GenBank/DDBJ whole genome shotgun (WGS) entry which is preliminary data.</text>
</comment>
<accession>A0A4Y8L1G5</accession>
<protein>
    <recommendedName>
        <fullName evidence="3">Thymidylate synthase</fullName>
    </recommendedName>
</protein>
<gene>
    <name evidence="1" type="ORF">E2605_12990</name>
</gene>
<sequence length="189" mass="23089">MTTENKIKYFENRKDWRKWLTENFETANEIWFVFPNKSSDKKSIAYNDAVEEALCFEWIDSTIKPLDADRRIQRFTPRNPKSTYSQANKERLKWLLENKMIYRKLEDKIRNVLSETFVFPNDIIERLKEDKTVWKNYQHFSDTYKRIRIAYIEAARKRPEEFEKRLNNFINKTKENKIITGFGGIEKYY</sequence>
<evidence type="ECO:0000313" key="1">
    <source>
        <dbReference type="EMBL" id="TFD95330.1"/>
    </source>
</evidence>
<organism evidence="1 2">
    <name type="scientific">Dysgonomonas capnocytophagoides</name>
    <dbReference type="NCBI Taxonomy" id="45254"/>
    <lineage>
        <taxon>Bacteria</taxon>
        <taxon>Pseudomonadati</taxon>
        <taxon>Bacteroidota</taxon>
        <taxon>Bacteroidia</taxon>
        <taxon>Bacteroidales</taxon>
        <taxon>Dysgonomonadaceae</taxon>
        <taxon>Dysgonomonas</taxon>
    </lineage>
</organism>
<dbReference type="STRING" id="1121485.GCA_000426485_01422"/>
<dbReference type="Proteomes" id="UP000297861">
    <property type="component" value="Unassembled WGS sequence"/>
</dbReference>
<dbReference type="OrthoDB" id="9796999at2"/>
<name>A0A4Y8L1G5_9BACT</name>
<reference evidence="1 2" key="1">
    <citation type="submission" date="2019-03" db="EMBL/GenBank/DDBJ databases">
        <title>San Antonio Military Medical Center submission to MRSN (WRAIR), pending publication.</title>
        <authorList>
            <person name="Blyth D.M."/>
            <person name="Mccarthy S.L."/>
            <person name="Schall S.E."/>
            <person name="Stam J.A."/>
            <person name="Ong A.C."/>
            <person name="Mcgann P.T."/>
        </authorList>
    </citation>
    <scope>NUCLEOTIDE SEQUENCE [LARGE SCALE GENOMIC DNA]</scope>
    <source>
        <strain evidence="1 2">MRSN571793</strain>
    </source>
</reference>
<dbReference type="EMBL" id="SOML01000008">
    <property type="protein sequence ID" value="TFD95330.1"/>
    <property type="molecule type" value="Genomic_DNA"/>
</dbReference>
<proteinExistence type="predicted"/>
<evidence type="ECO:0000313" key="2">
    <source>
        <dbReference type="Proteomes" id="UP000297861"/>
    </source>
</evidence>